<protein>
    <submittedName>
        <fullName evidence="9">Multidrug ABC transporter permease</fullName>
    </submittedName>
</protein>
<dbReference type="EMBL" id="JGZI01000010">
    <property type="protein sequence ID" value="KFI81664.1"/>
    <property type="molecule type" value="Genomic_DNA"/>
</dbReference>
<keyword evidence="3 7" id="KW-0812">Transmembrane</keyword>
<proteinExistence type="predicted"/>
<sequence length="426" mass="45274">MKKLVTLSFLVMFLIGTDTFLVSPLLPALSSRMSFPLARGGWLVSAYAIGYCIAALVIGPLSDRMNRRRVLITGLLLFSLATSACALATGFWMLLALRLLTGVCAAIGSPQIWAIIPQIVPKKRIAAVMSAPTAGLTIATMLGVPIGSFLSVRSSSTPFLVVGGISLLVTAALMLLFPAVPSLPHTTPTKPAAAASSDAPDGDGQEGAVASHTVIASLVGSYRRLFGNPRAWKYFLAYLIFQVGNFAVMTFIATWFAEDFGLDQTHIGLAVMVIGIGNSFGAFGGPLLTSRLPHGRLMLLGFGIYLLAYAFLAASPRIVYACGILFLSYMVSGAIFPLFIERLQSLTTTQRGTVSTLSNITMYAGSTIAGFIGGPLMLLLPGFWGISILALIAMALSLYVWQRSGALTDDTQQPSLARHGDHREDE</sequence>
<dbReference type="PANTHER" id="PTHR43124:SF3">
    <property type="entry name" value="CHLORAMPHENICOL EFFLUX PUMP RV0191"/>
    <property type="match status" value="1"/>
</dbReference>
<dbReference type="OrthoDB" id="9814237at2"/>
<dbReference type="InterPro" id="IPR050189">
    <property type="entry name" value="MFS_Efflux_Transporters"/>
</dbReference>
<dbReference type="Proteomes" id="UP000029050">
    <property type="component" value="Unassembled WGS sequence"/>
</dbReference>
<dbReference type="InterPro" id="IPR036259">
    <property type="entry name" value="MFS_trans_sf"/>
</dbReference>
<feature type="transmembrane region" description="Helical" evidence="7">
    <location>
        <begin position="70"/>
        <end position="93"/>
    </location>
</feature>
<evidence type="ECO:0000259" key="8">
    <source>
        <dbReference type="PROSITE" id="PS50850"/>
    </source>
</evidence>
<comment type="caution">
    <text evidence="9">The sequence shown here is derived from an EMBL/GenBank/DDBJ whole genome shotgun (WGS) entry which is preliminary data.</text>
</comment>
<dbReference type="RefSeq" id="WP_033497120.1">
    <property type="nucleotide sequence ID" value="NZ_JGZI01000010.1"/>
</dbReference>
<feature type="domain" description="Major facilitator superfamily (MFS) profile" evidence="8">
    <location>
        <begin position="4"/>
        <end position="405"/>
    </location>
</feature>
<evidence type="ECO:0000256" key="6">
    <source>
        <dbReference type="SAM" id="MobiDB-lite"/>
    </source>
</evidence>
<dbReference type="GO" id="GO:0022857">
    <property type="term" value="F:transmembrane transporter activity"/>
    <property type="evidence" value="ECO:0007669"/>
    <property type="project" value="InterPro"/>
</dbReference>
<dbReference type="InterPro" id="IPR011701">
    <property type="entry name" value="MFS"/>
</dbReference>
<keyword evidence="10" id="KW-1185">Reference proteome</keyword>
<feature type="transmembrane region" description="Helical" evidence="7">
    <location>
        <begin position="295"/>
        <end position="312"/>
    </location>
</feature>
<dbReference type="Pfam" id="PF07690">
    <property type="entry name" value="MFS_1"/>
    <property type="match status" value="1"/>
</dbReference>
<feature type="transmembrane region" description="Helical" evidence="7">
    <location>
        <begin position="269"/>
        <end position="288"/>
    </location>
</feature>
<feature type="region of interest" description="Disordered" evidence="6">
    <location>
        <begin position="188"/>
        <end position="207"/>
    </location>
</feature>
<dbReference type="eggNOG" id="COG2814">
    <property type="taxonomic scope" value="Bacteria"/>
</dbReference>
<feature type="transmembrane region" description="Helical" evidence="7">
    <location>
        <begin position="360"/>
        <end position="377"/>
    </location>
</feature>
<evidence type="ECO:0000256" key="1">
    <source>
        <dbReference type="ARBA" id="ARBA00004651"/>
    </source>
</evidence>
<dbReference type="Gene3D" id="1.20.1250.20">
    <property type="entry name" value="MFS general substrate transporter like domains"/>
    <property type="match status" value="1"/>
</dbReference>
<evidence type="ECO:0000313" key="9">
    <source>
        <dbReference type="EMBL" id="KFI81664.1"/>
    </source>
</evidence>
<dbReference type="AlphaFoldDB" id="A0A087CEG4"/>
<dbReference type="InterPro" id="IPR020846">
    <property type="entry name" value="MFS_dom"/>
</dbReference>
<keyword evidence="4 7" id="KW-1133">Transmembrane helix</keyword>
<gene>
    <name evidence="9" type="ORF">BPSY_2076</name>
</gene>
<organism evidence="9 10">
    <name type="scientific">Bifidobacterium psychraerophilum</name>
    <dbReference type="NCBI Taxonomy" id="218140"/>
    <lineage>
        <taxon>Bacteria</taxon>
        <taxon>Bacillati</taxon>
        <taxon>Actinomycetota</taxon>
        <taxon>Actinomycetes</taxon>
        <taxon>Bifidobacteriales</taxon>
        <taxon>Bifidobacteriaceae</taxon>
        <taxon>Bifidobacterium</taxon>
    </lineage>
</organism>
<feature type="transmembrane region" description="Helical" evidence="7">
    <location>
        <begin position="158"/>
        <end position="180"/>
    </location>
</feature>
<evidence type="ECO:0000256" key="2">
    <source>
        <dbReference type="ARBA" id="ARBA00022475"/>
    </source>
</evidence>
<dbReference type="PANTHER" id="PTHR43124">
    <property type="entry name" value="PURINE EFFLUX PUMP PBUE"/>
    <property type="match status" value="1"/>
</dbReference>
<accession>A0A087CEG4</accession>
<dbReference type="STRING" id="218140.BPSY_2076"/>
<dbReference type="CDD" id="cd17324">
    <property type="entry name" value="MFS_NepI_like"/>
    <property type="match status" value="1"/>
</dbReference>
<name>A0A087CEG4_9BIFI</name>
<dbReference type="PROSITE" id="PS50850">
    <property type="entry name" value="MFS"/>
    <property type="match status" value="1"/>
</dbReference>
<feature type="transmembrane region" description="Helical" evidence="7">
    <location>
        <begin position="318"/>
        <end position="340"/>
    </location>
</feature>
<evidence type="ECO:0000256" key="7">
    <source>
        <dbReference type="SAM" id="Phobius"/>
    </source>
</evidence>
<dbReference type="GO" id="GO:0005886">
    <property type="term" value="C:plasma membrane"/>
    <property type="evidence" value="ECO:0007669"/>
    <property type="project" value="UniProtKB-SubCell"/>
</dbReference>
<evidence type="ECO:0000256" key="4">
    <source>
        <dbReference type="ARBA" id="ARBA00022989"/>
    </source>
</evidence>
<feature type="transmembrane region" description="Helical" evidence="7">
    <location>
        <begin position="383"/>
        <end position="401"/>
    </location>
</feature>
<evidence type="ECO:0000256" key="5">
    <source>
        <dbReference type="ARBA" id="ARBA00023136"/>
    </source>
</evidence>
<keyword evidence="5 7" id="KW-0472">Membrane</keyword>
<evidence type="ECO:0000313" key="10">
    <source>
        <dbReference type="Proteomes" id="UP000029050"/>
    </source>
</evidence>
<dbReference type="GeneID" id="98299180"/>
<feature type="transmembrane region" description="Helical" evidence="7">
    <location>
        <begin position="128"/>
        <end position="152"/>
    </location>
</feature>
<keyword evidence="2" id="KW-1003">Cell membrane</keyword>
<feature type="transmembrane region" description="Helical" evidence="7">
    <location>
        <begin position="37"/>
        <end position="58"/>
    </location>
</feature>
<evidence type="ECO:0000256" key="3">
    <source>
        <dbReference type="ARBA" id="ARBA00022692"/>
    </source>
</evidence>
<dbReference type="SUPFAM" id="SSF103473">
    <property type="entry name" value="MFS general substrate transporter"/>
    <property type="match status" value="1"/>
</dbReference>
<reference evidence="9 10" key="1">
    <citation type="submission" date="2014-03" db="EMBL/GenBank/DDBJ databases">
        <title>Genomics of Bifidobacteria.</title>
        <authorList>
            <person name="Ventura M."/>
            <person name="Milani C."/>
            <person name="Lugli G.A."/>
        </authorList>
    </citation>
    <scope>NUCLEOTIDE SEQUENCE [LARGE SCALE GENOMIC DNA]</scope>
    <source>
        <strain evidence="9 10">LMG 21775</strain>
    </source>
</reference>
<feature type="transmembrane region" description="Helical" evidence="7">
    <location>
        <begin position="234"/>
        <end position="257"/>
    </location>
</feature>
<comment type="subcellular location">
    <subcellularLocation>
        <location evidence="1">Cell membrane</location>
        <topology evidence="1">Multi-pass membrane protein</topology>
    </subcellularLocation>
</comment>